<reference evidence="2 3" key="1">
    <citation type="submission" date="2015-09" db="EMBL/GenBank/DDBJ databases">
        <authorList>
            <consortium name="Pathogen Informatics"/>
        </authorList>
    </citation>
    <scope>NUCLEOTIDE SEQUENCE [LARGE SCALE GENOMIC DNA]</scope>
    <source>
        <strain evidence="2 3">2789STDY5834948</strain>
    </source>
</reference>
<proteinExistence type="predicted"/>
<evidence type="ECO:0000313" key="2">
    <source>
        <dbReference type="EMBL" id="CUP61709.1"/>
    </source>
</evidence>
<keyword evidence="1" id="KW-0812">Transmembrane</keyword>
<dbReference type="AlphaFoldDB" id="A0A174PUW4"/>
<dbReference type="EMBL" id="CZBM01000001">
    <property type="protein sequence ID" value="CUP61709.1"/>
    <property type="molecule type" value="Genomic_DNA"/>
</dbReference>
<feature type="transmembrane region" description="Helical" evidence="1">
    <location>
        <begin position="14"/>
        <end position="32"/>
    </location>
</feature>
<keyword evidence="1" id="KW-1133">Transmembrane helix</keyword>
<organism evidence="2 3">
    <name type="scientific">Parabacteroides distasonis</name>
    <dbReference type="NCBI Taxonomy" id="823"/>
    <lineage>
        <taxon>Bacteria</taxon>
        <taxon>Pseudomonadati</taxon>
        <taxon>Bacteroidota</taxon>
        <taxon>Bacteroidia</taxon>
        <taxon>Bacteroidales</taxon>
        <taxon>Tannerellaceae</taxon>
        <taxon>Parabacteroides</taxon>
    </lineage>
</organism>
<protein>
    <submittedName>
        <fullName evidence="2">Uncharacterized protein</fullName>
    </submittedName>
</protein>
<evidence type="ECO:0000313" key="3">
    <source>
        <dbReference type="Proteomes" id="UP000095332"/>
    </source>
</evidence>
<accession>A0A174PUW4</accession>
<name>A0A174PUW4_PARDI</name>
<sequence>MQYITVLVNTKKNALVGLVEMLQLALMIRIYLKKTMSIFI</sequence>
<keyword evidence="1" id="KW-0472">Membrane</keyword>
<evidence type="ECO:0000256" key="1">
    <source>
        <dbReference type="SAM" id="Phobius"/>
    </source>
</evidence>
<gene>
    <name evidence="2" type="ORF">ERS852560_00430</name>
</gene>
<dbReference type="Proteomes" id="UP000095332">
    <property type="component" value="Unassembled WGS sequence"/>
</dbReference>